<comment type="caution">
    <text evidence="1">The sequence shown here is derived from an EMBL/GenBank/DDBJ whole genome shotgun (WGS) entry which is preliminary data.</text>
</comment>
<name>A0ABU1XQW1_9NOCA</name>
<dbReference type="RefSeq" id="WP_310408330.1">
    <property type="nucleotide sequence ID" value="NZ_JAVDWW010000016.1"/>
</dbReference>
<dbReference type="EMBL" id="JAVDWW010000016">
    <property type="protein sequence ID" value="MDR7172955.1"/>
    <property type="molecule type" value="Genomic_DNA"/>
</dbReference>
<proteinExistence type="predicted"/>
<gene>
    <name evidence="1" type="ORF">J2W56_006721</name>
</gene>
<reference evidence="1 2" key="1">
    <citation type="submission" date="2023-07" db="EMBL/GenBank/DDBJ databases">
        <title>Sorghum-associated microbial communities from plants grown in Nebraska, USA.</title>
        <authorList>
            <person name="Schachtman D."/>
        </authorList>
    </citation>
    <scope>NUCLEOTIDE SEQUENCE [LARGE SCALE GENOMIC DNA]</scope>
    <source>
        <strain evidence="1 2">4272</strain>
    </source>
</reference>
<dbReference type="Proteomes" id="UP001251217">
    <property type="component" value="Unassembled WGS sequence"/>
</dbReference>
<accession>A0ABU1XQW1</accession>
<evidence type="ECO:0000313" key="2">
    <source>
        <dbReference type="Proteomes" id="UP001251217"/>
    </source>
</evidence>
<protein>
    <submittedName>
        <fullName evidence="1">Uncharacterized protein</fullName>
    </submittedName>
</protein>
<keyword evidence="2" id="KW-1185">Reference proteome</keyword>
<evidence type="ECO:0000313" key="1">
    <source>
        <dbReference type="EMBL" id="MDR7172955.1"/>
    </source>
</evidence>
<organism evidence="1 2">
    <name type="scientific">Nocardia kruczakiae</name>
    <dbReference type="NCBI Taxonomy" id="261477"/>
    <lineage>
        <taxon>Bacteria</taxon>
        <taxon>Bacillati</taxon>
        <taxon>Actinomycetota</taxon>
        <taxon>Actinomycetes</taxon>
        <taxon>Mycobacteriales</taxon>
        <taxon>Nocardiaceae</taxon>
        <taxon>Nocardia</taxon>
    </lineage>
</organism>
<sequence length="120" mass="12959">MNNGADLGAGMVRYTVFVVVPPPDAGPDEFESYQFVATGPALPRAGESLEFDGPGPFSLSLIVTEVTHWFFNAADDPAQPFRLVVEAHPVPTGRADAQKLFDPDAPERWVGQYSTLELPA</sequence>